<evidence type="ECO:0000313" key="3">
    <source>
        <dbReference type="Proteomes" id="UP000070107"/>
    </source>
</evidence>
<sequence length="78" mass="8624">MRRQGFVWTALWRAAKAFHVLMESLDLQAFPHSRRGREAGTPPTDVIIGPDPGSIPDRQCSARISDDGCGFDGQGWIL</sequence>
<dbReference type="AlphaFoldDB" id="A0A135HZR0"/>
<feature type="region of interest" description="Disordered" evidence="1">
    <location>
        <begin position="33"/>
        <end position="52"/>
    </location>
</feature>
<proteinExistence type="predicted"/>
<keyword evidence="3" id="KW-1185">Reference proteome</keyword>
<gene>
    <name evidence="2" type="ORF">ATN84_02620</name>
</gene>
<evidence type="ECO:0000313" key="2">
    <source>
        <dbReference type="EMBL" id="KXF78694.1"/>
    </source>
</evidence>
<dbReference type="Proteomes" id="UP000070107">
    <property type="component" value="Unassembled WGS sequence"/>
</dbReference>
<protein>
    <submittedName>
        <fullName evidence="2">Uncharacterized protein</fullName>
    </submittedName>
</protein>
<evidence type="ECO:0000256" key="1">
    <source>
        <dbReference type="SAM" id="MobiDB-lite"/>
    </source>
</evidence>
<comment type="caution">
    <text evidence="2">The sequence shown here is derived from an EMBL/GenBank/DDBJ whole genome shotgun (WGS) entry which is preliminary data.</text>
</comment>
<dbReference type="EMBL" id="LNTU01000001">
    <property type="protein sequence ID" value="KXF78694.1"/>
    <property type="molecule type" value="Genomic_DNA"/>
</dbReference>
<organism evidence="2 3">
    <name type="scientific">Paramesorhizobium deserti</name>
    <dbReference type="NCBI Taxonomy" id="1494590"/>
    <lineage>
        <taxon>Bacteria</taxon>
        <taxon>Pseudomonadati</taxon>
        <taxon>Pseudomonadota</taxon>
        <taxon>Alphaproteobacteria</taxon>
        <taxon>Hyphomicrobiales</taxon>
        <taxon>Phyllobacteriaceae</taxon>
        <taxon>Paramesorhizobium</taxon>
    </lineage>
</organism>
<accession>A0A135HZR0</accession>
<name>A0A135HZR0_9HYPH</name>
<reference evidence="2 3" key="1">
    <citation type="submission" date="2015-11" db="EMBL/GenBank/DDBJ databases">
        <title>Draft genome sequence of Paramesorhizobium deserti A-3-E, a strain highly resistant to diverse beta-lactam antibiotics.</title>
        <authorList>
            <person name="Lv R."/>
            <person name="Yang X."/>
            <person name="Fang N."/>
            <person name="Guo J."/>
            <person name="Luo X."/>
            <person name="Peng F."/>
            <person name="Yang R."/>
            <person name="Cui Y."/>
            <person name="Fang C."/>
            <person name="Song Y."/>
        </authorList>
    </citation>
    <scope>NUCLEOTIDE SEQUENCE [LARGE SCALE GENOMIC DNA]</scope>
    <source>
        <strain evidence="2 3">A-3-E</strain>
    </source>
</reference>